<sequence length="296" mass="32413">MDHPQFVEHTEPEAVFSLLSDDNRIAILRALWYSDEPLTFSELHDAVDITDSGQFNYHLNKLVSQFVAKSDDRYTLTAAGARVNGAIDAGSYTTSGSMEPMALEAACPTCGGNRTLGYEDEVARVECDSCDVAAEFTVPPSAFVNCERGEIPTVAGQYLRTIAERLANGFCWQCDGPVEQRVCRLSEAAMWEESDSDDGGIDSDLSDTPVVEYECLQCGMKPTAGLTFALVSAPAVVSFYHDRGVDIRDQSFWQFATFSDEQVRSDDPFRASATFTVDGDQLTVVVDDNLAVVETE</sequence>
<feature type="domain" description="DUF7351" evidence="2">
    <location>
        <begin position="105"/>
        <end position="292"/>
    </location>
</feature>
<evidence type="ECO:0000259" key="2">
    <source>
        <dbReference type="Pfam" id="PF24042"/>
    </source>
</evidence>
<protein>
    <submittedName>
        <fullName evidence="3">Helix-turn-helix domain-containing protein</fullName>
    </submittedName>
</protein>
<dbReference type="AlphaFoldDB" id="A0A1G8WIA3"/>
<evidence type="ECO:0000313" key="4">
    <source>
        <dbReference type="Proteomes" id="UP000198856"/>
    </source>
</evidence>
<dbReference type="SUPFAM" id="SSF46785">
    <property type="entry name" value="Winged helix' DNA-binding domain"/>
    <property type="match status" value="1"/>
</dbReference>
<dbReference type="Pfam" id="PF24038">
    <property type="entry name" value="DUF7347"/>
    <property type="match status" value="1"/>
</dbReference>
<dbReference type="InterPro" id="IPR036390">
    <property type="entry name" value="WH_DNA-bd_sf"/>
</dbReference>
<dbReference type="InterPro" id="IPR055775">
    <property type="entry name" value="DUF7351"/>
</dbReference>
<dbReference type="Proteomes" id="UP000198856">
    <property type="component" value="Unassembled WGS sequence"/>
</dbReference>
<dbReference type="EMBL" id="FNFC01000009">
    <property type="protein sequence ID" value="SDJ78068.1"/>
    <property type="molecule type" value="Genomic_DNA"/>
</dbReference>
<accession>A0A1G8WIA3</accession>
<evidence type="ECO:0000313" key="3">
    <source>
        <dbReference type="EMBL" id="SDJ78068.1"/>
    </source>
</evidence>
<dbReference type="Pfam" id="PF24042">
    <property type="entry name" value="DUF7351"/>
    <property type="match status" value="1"/>
</dbReference>
<dbReference type="InterPro" id="IPR055771">
    <property type="entry name" value="DUF7347"/>
</dbReference>
<dbReference type="CDD" id="cd00090">
    <property type="entry name" value="HTH_ARSR"/>
    <property type="match status" value="1"/>
</dbReference>
<organism evidence="3 4">
    <name type="scientific">Halovenus aranensis</name>
    <dbReference type="NCBI Taxonomy" id="890420"/>
    <lineage>
        <taxon>Archaea</taxon>
        <taxon>Methanobacteriati</taxon>
        <taxon>Methanobacteriota</taxon>
        <taxon>Stenosarchaea group</taxon>
        <taxon>Halobacteria</taxon>
        <taxon>Halobacteriales</taxon>
        <taxon>Haloarculaceae</taxon>
        <taxon>Halovenus</taxon>
    </lineage>
</organism>
<dbReference type="OrthoDB" id="8482at2157"/>
<reference evidence="3 4" key="1">
    <citation type="submission" date="2016-10" db="EMBL/GenBank/DDBJ databases">
        <authorList>
            <person name="de Groot N.N."/>
        </authorList>
    </citation>
    <scope>NUCLEOTIDE SEQUENCE [LARGE SCALE GENOMIC DNA]</scope>
    <source>
        <strain evidence="3 4">IBRC-M10015</strain>
    </source>
</reference>
<dbReference type="InterPro" id="IPR011991">
    <property type="entry name" value="ArsR-like_HTH"/>
</dbReference>
<keyword evidence="4" id="KW-1185">Reference proteome</keyword>
<dbReference type="InterPro" id="IPR036388">
    <property type="entry name" value="WH-like_DNA-bd_sf"/>
</dbReference>
<evidence type="ECO:0000259" key="1">
    <source>
        <dbReference type="Pfam" id="PF24038"/>
    </source>
</evidence>
<gene>
    <name evidence="3" type="ORF">SAMN05216226_10943</name>
</gene>
<feature type="domain" description="DUF7347" evidence="1">
    <location>
        <begin position="12"/>
        <end position="87"/>
    </location>
</feature>
<dbReference type="RefSeq" id="WP_092702641.1">
    <property type="nucleotide sequence ID" value="NZ_FNFC01000009.1"/>
</dbReference>
<proteinExistence type="predicted"/>
<name>A0A1G8WIA3_9EURY</name>
<dbReference type="Gene3D" id="1.10.10.10">
    <property type="entry name" value="Winged helix-like DNA-binding domain superfamily/Winged helix DNA-binding domain"/>
    <property type="match status" value="1"/>
</dbReference>